<reference evidence="2 3" key="1">
    <citation type="journal article" date="2023" name="Plants (Basel)">
        <title>Bridging the Gap: Combining Genomics and Transcriptomics Approaches to Understand Stylosanthes scabra, an Orphan Legume from the Brazilian Caatinga.</title>
        <authorList>
            <person name="Ferreira-Neto J.R.C."/>
            <person name="da Silva M.D."/>
            <person name="Binneck E."/>
            <person name="de Melo N.F."/>
            <person name="da Silva R.H."/>
            <person name="de Melo A.L.T.M."/>
            <person name="Pandolfi V."/>
            <person name="Bustamante F.O."/>
            <person name="Brasileiro-Vidal A.C."/>
            <person name="Benko-Iseppon A.M."/>
        </authorList>
    </citation>
    <scope>NUCLEOTIDE SEQUENCE [LARGE SCALE GENOMIC DNA]</scope>
    <source>
        <tissue evidence="2">Leaves</tissue>
    </source>
</reference>
<dbReference type="Proteomes" id="UP001341840">
    <property type="component" value="Unassembled WGS sequence"/>
</dbReference>
<evidence type="ECO:0000256" key="1">
    <source>
        <dbReference type="SAM" id="MobiDB-lite"/>
    </source>
</evidence>
<organism evidence="2 3">
    <name type="scientific">Stylosanthes scabra</name>
    <dbReference type="NCBI Taxonomy" id="79078"/>
    <lineage>
        <taxon>Eukaryota</taxon>
        <taxon>Viridiplantae</taxon>
        <taxon>Streptophyta</taxon>
        <taxon>Embryophyta</taxon>
        <taxon>Tracheophyta</taxon>
        <taxon>Spermatophyta</taxon>
        <taxon>Magnoliopsida</taxon>
        <taxon>eudicotyledons</taxon>
        <taxon>Gunneridae</taxon>
        <taxon>Pentapetalae</taxon>
        <taxon>rosids</taxon>
        <taxon>fabids</taxon>
        <taxon>Fabales</taxon>
        <taxon>Fabaceae</taxon>
        <taxon>Papilionoideae</taxon>
        <taxon>50 kb inversion clade</taxon>
        <taxon>dalbergioids sensu lato</taxon>
        <taxon>Dalbergieae</taxon>
        <taxon>Pterocarpus clade</taxon>
        <taxon>Stylosanthes</taxon>
    </lineage>
</organism>
<evidence type="ECO:0000313" key="3">
    <source>
        <dbReference type="Proteomes" id="UP001341840"/>
    </source>
</evidence>
<accession>A0ABU6YLI4</accession>
<proteinExistence type="predicted"/>
<protein>
    <submittedName>
        <fullName evidence="2">Uncharacterized protein</fullName>
    </submittedName>
</protein>
<comment type="caution">
    <text evidence="2">The sequence shown here is derived from an EMBL/GenBank/DDBJ whole genome shotgun (WGS) entry which is preliminary data.</text>
</comment>
<name>A0ABU6YLI4_9FABA</name>
<evidence type="ECO:0000313" key="2">
    <source>
        <dbReference type="EMBL" id="MED6210607.1"/>
    </source>
</evidence>
<gene>
    <name evidence="2" type="ORF">PIB30_065715</name>
</gene>
<feature type="compositionally biased region" description="Low complexity" evidence="1">
    <location>
        <begin position="71"/>
        <end position="83"/>
    </location>
</feature>
<sequence length="332" mass="37318">MESGVIYYEYEKRKKFEDYDLKVDAELGTFKIRRHHFGGESFVHPLHSVRFDLDRPYEVPIEALMADQSLSSFGTGTSSTRGSHPARHLSPTLHYSPKGLSSTQRVPSSSSSKETSSSRRRVVMKPVPTDITGRVRSGSGRRERKERKDRNKTYKVIAGPDAYATVEPWVRIIYVGGTPKRLFRHRCVRIQSFYAIVAVLYRTWFATVTTSTSAWGPSDSRFDPDCTGDSEYSWESGAESRTPSNTCTYPVRGAVLSTTTTKASPPERACHVFGTVAGEAKYLSHSDPSSLLFDPLIERTLRRTRQARRRAELARLALNNNPFSDSSSDTDT</sequence>
<feature type="compositionally biased region" description="Basic and acidic residues" evidence="1">
    <location>
        <begin position="140"/>
        <end position="151"/>
    </location>
</feature>
<feature type="compositionally biased region" description="Low complexity" evidence="1">
    <location>
        <begin position="101"/>
        <end position="115"/>
    </location>
</feature>
<keyword evidence="3" id="KW-1185">Reference proteome</keyword>
<feature type="region of interest" description="Disordered" evidence="1">
    <location>
        <begin position="71"/>
        <end position="151"/>
    </location>
</feature>
<dbReference type="EMBL" id="JASCZI010242314">
    <property type="protein sequence ID" value="MED6210607.1"/>
    <property type="molecule type" value="Genomic_DNA"/>
</dbReference>